<keyword evidence="1 7" id="KW-0378">Hydrolase</keyword>
<feature type="active site" description="Proton donor" evidence="6">
    <location>
        <position position="204"/>
    </location>
</feature>
<dbReference type="EMBL" id="JAQQWE010000003">
    <property type="protein sequence ID" value="KAK7959258.1"/>
    <property type="molecule type" value="Genomic_DNA"/>
</dbReference>
<comment type="caution">
    <text evidence="8">The sequence shown here is derived from an EMBL/GenBank/DDBJ whole genome shotgun (WGS) entry which is preliminary data.</text>
</comment>
<dbReference type="InterPro" id="IPR036434">
    <property type="entry name" value="Beta_cellobiohydrolase_sf"/>
</dbReference>
<dbReference type="PRINTS" id="PR00733">
    <property type="entry name" value="GLHYDRLASE6"/>
</dbReference>
<evidence type="ECO:0000256" key="4">
    <source>
        <dbReference type="ARBA" id="ARBA00023295"/>
    </source>
</evidence>
<reference evidence="8 9" key="1">
    <citation type="submission" date="2023-01" db="EMBL/GenBank/DDBJ databases">
        <title>Analysis of 21 Apiospora genomes using comparative genomics revels a genus with tremendous synthesis potential of carbohydrate active enzymes and secondary metabolites.</title>
        <authorList>
            <person name="Sorensen T."/>
        </authorList>
    </citation>
    <scope>NUCLEOTIDE SEQUENCE [LARGE SCALE GENOMIC DNA]</scope>
    <source>
        <strain evidence="8 9">CBS 24483</strain>
    </source>
</reference>
<dbReference type="Pfam" id="PF01341">
    <property type="entry name" value="Glyco_hydro_6"/>
    <property type="match status" value="1"/>
</dbReference>
<dbReference type="GeneID" id="92073396"/>
<dbReference type="PANTHER" id="PTHR34876:SF10">
    <property type="entry name" value="GLUCANASE"/>
    <property type="match status" value="1"/>
</dbReference>
<keyword evidence="2 7" id="KW-0136">Cellulose degradation</keyword>
<dbReference type="EC" id="3.2.1.-" evidence="7"/>
<gene>
    <name evidence="8" type="ORF">PG986_004112</name>
</gene>
<dbReference type="Gene3D" id="3.20.20.40">
    <property type="entry name" value="1, 4-beta cellobiohydrolase"/>
    <property type="match status" value="1"/>
</dbReference>
<dbReference type="PIRSF" id="PIRSF001100">
    <property type="entry name" value="Beta_cellobiohydrolase"/>
    <property type="match status" value="1"/>
</dbReference>
<keyword evidence="9" id="KW-1185">Reference proteome</keyword>
<keyword evidence="3 7" id="KW-0119">Carbohydrate metabolism</keyword>
<dbReference type="SUPFAM" id="SSF51989">
    <property type="entry name" value="Glycosyl hydrolases family 6, cellulases"/>
    <property type="match status" value="1"/>
</dbReference>
<organism evidence="8 9">
    <name type="scientific">Apiospora aurea</name>
    <dbReference type="NCBI Taxonomy" id="335848"/>
    <lineage>
        <taxon>Eukaryota</taxon>
        <taxon>Fungi</taxon>
        <taxon>Dikarya</taxon>
        <taxon>Ascomycota</taxon>
        <taxon>Pezizomycotina</taxon>
        <taxon>Sordariomycetes</taxon>
        <taxon>Xylariomycetidae</taxon>
        <taxon>Amphisphaeriales</taxon>
        <taxon>Apiosporaceae</taxon>
        <taxon>Apiospora</taxon>
    </lineage>
</organism>
<name>A0ABR1QLW6_9PEZI</name>
<evidence type="ECO:0000256" key="6">
    <source>
        <dbReference type="PROSITE-ProRule" id="PRU10057"/>
    </source>
</evidence>
<evidence type="ECO:0000256" key="1">
    <source>
        <dbReference type="ARBA" id="ARBA00022801"/>
    </source>
</evidence>
<evidence type="ECO:0000313" key="8">
    <source>
        <dbReference type="EMBL" id="KAK7959258.1"/>
    </source>
</evidence>
<dbReference type="InterPro" id="IPR016288">
    <property type="entry name" value="Beta_cellobiohydrolase"/>
</dbReference>
<proteinExistence type="inferred from homology"/>
<keyword evidence="4 7" id="KW-0326">Glycosidase</keyword>
<accession>A0ABR1QLW6</accession>
<dbReference type="InterPro" id="IPR001524">
    <property type="entry name" value="Glyco_hydro_6_CS"/>
</dbReference>
<sequence length="412" mass="44751">MAPPSSRVLWASKSCRSLSILRIDTFRNDARNRRVYGFDGRGLGHGQAPPLQPAIHLRVPAALQAPGREPFEGKKLFANPEWAAKLDQTHDAFASRGDTANADKVRAIQDIGTFVWVSNIASLPNIDAAIASARAVQDETGTPQVVGLVLYNLPDRDCSAGESAGELDSENGGLERYEKEYLAPWAEKLSGATDLTFAIVLEPDSLANLVTNLEVELCNKAQDVYKQGIATAIRSLQFPNVHLYIDAAHGGWLGWDDNLEPTAKVFGEVLRLAGNGTKIRGFSTNVSNYNPFVASVRENFTEWSNSWDESHYADSLAPFLEAEGLPARFIVDQGRVAAPRRPRGMGDWCNVAPAGFGIRPGTAVDNAHVDSIVWIKPGGESDGECGYEGAPRAGVWFDEYVQMLVENADPSV</sequence>
<evidence type="ECO:0000256" key="3">
    <source>
        <dbReference type="ARBA" id="ARBA00023277"/>
    </source>
</evidence>
<evidence type="ECO:0000256" key="7">
    <source>
        <dbReference type="RuleBase" id="RU361186"/>
    </source>
</evidence>
<dbReference type="Proteomes" id="UP001391051">
    <property type="component" value="Unassembled WGS sequence"/>
</dbReference>
<keyword evidence="5 7" id="KW-0624">Polysaccharide degradation</keyword>
<evidence type="ECO:0000256" key="5">
    <source>
        <dbReference type="ARBA" id="ARBA00023326"/>
    </source>
</evidence>
<protein>
    <recommendedName>
        <fullName evidence="7">Glucanase</fullName>
        <ecNumber evidence="7">3.2.1.-</ecNumber>
    </recommendedName>
</protein>
<dbReference type="PROSITE" id="PS00656">
    <property type="entry name" value="GLYCOSYL_HYDROL_F6_2"/>
    <property type="match status" value="1"/>
</dbReference>
<evidence type="ECO:0000256" key="2">
    <source>
        <dbReference type="ARBA" id="ARBA00023001"/>
    </source>
</evidence>
<dbReference type="PANTHER" id="PTHR34876">
    <property type="match status" value="1"/>
</dbReference>
<evidence type="ECO:0000313" key="9">
    <source>
        <dbReference type="Proteomes" id="UP001391051"/>
    </source>
</evidence>
<dbReference type="RefSeq" id="XP_066702961.1">
    <property type="nucleotide sequence ID" value="XM_066840334.1"/>
</dbReference>
<comment type="similarity">
    <text evidence="7">Belongs to the glycosyl hydrolase family 6.</text>
</comment>